<organism evidence="1">
    <name type="scientific">marine metagenome</name>
    <dbReference type="NCBI Taxonomy" id="408172"/>
    <lineage>
        <taxon>unclassified sequences</taxon>
        <taxon>metagenomes</taxon>
        <taxon>ecological metagenomes</taxon>
    </lineage>
</organism>
<name>A0A383AM44_9ZZZZ</name>
<proteinExistence type="predicted"/>
<gene>
    <name evidence="1" type="ORF">METZ01_LOCUS461495</name>
</gene>
<evidence type="ECO:0000313" key="1">
    <source>
        <dbReference type="EMBL" id="SVE08641.1"/>
    </source>
</evidence>
<feature type="non-terminal residue" evidence="1">
    <location>
        <position position="1"/>
    </location>
</feature>
<dbReference type="AlphaFoldDB" id="A0A383AM44"/>
<sequence length="51" mass="5559">VDDGRAGARTGEGLRKLAVEVPLLRLPGMIETPVQISHQVWRLDQPAIGLE</sequence>
<accession>A0A383AM44</accession>
<reference evidence="1" key="1">
    <citation type="submission" date="2018-05" db="EMBL/GenBank/DDBJ databases">
        <authorList>
            <person name="Lanie J.A."/>
            <person name="Ng W.-L."/>
            <person name="Kazmierczak K.M."/>
            <person name="Andrzejewski T.M."/>
            <person name="Davidsen T.M."/>
            <person name="Wayne K.J."/>
            <person name="Tettelin H."/>
            <person name="Glass J.I."/>
            <person name="Rusch D."/>
            <person name="Podicherti R."/>
            <person name="Tsui H.-C.T."/>
            <person name="Winkler M.E."/>
        </authorList>
    </citation>
    <scope>NUCLEOTIDE SEQUENCE</scope>
</reference>
<dbReference type="EMBL" id="UINC01193166">
    <property type="protein sequence ID" value="SVE08641.1"/>
    <property type="molecule type" value="Genomic_DNA"/>
</dbReference>
<protein>
    <submittedName>
        <fullName evidence="1">Uncharacterized protein</fullName>
    </submittedName>
</protein>